<dbReference type="InterPro" id="IPR036514">
    <property type="entry name" value="SGNH_hydro_sf"/>
</dbReference>
<dbReference type="CDD" id="cd01822">
    <property type="entry name" value="Lysophospholipase_L1_like"/>
    <property type="match status" value="1"/>
</dbReference>
<dbReference type="Gene3D" id="3.40.50.1110">
    <property type="entry name" value="SGNH hydrolase"/>
    <property type="match status" value="1"/>
</dbReference>
<reference evidence="2 3" key="1">
    <citation type="submission" date="2016-10" db="EMBL/GenBank/DDBJ databases">
        <authorList>
            <person name="de Groot N.N."/>
        </authorList>
    </citation>
    <scope>NUCLEOTIDE SEQUENCE [LARGE SCALE GENOMIC DNA]</scope>
    <source>
        <strain evidence="2 3">DSM 16957</strain>
    </source>
</reference>
<dbReference type="Proteomes" id="UP000199603">
    <property type="component" value="Unassembled WGS sequence"/>
</dbReference>
<keyword evidence="3" id="KW-1185">Reference proteome</keyword>
<dbReference type="PANTHER" id="PTHR30383">
    <property type="entry name" value="THIOESTERASE 1/PROTEASE 1/LYSOPHOSPHOLIPASE L1"/>
    <property type="match status" value="1"/>
</dbReference>
<dbReference type="InterPro" id="IPR013830">
    <property type="entry name" value="SGNH_hydro"/>
</dbReference>
<sequence>MSLILQTRAASPSRSERGVITFVVMLLALLLSAASMAESPVPKRTVLVVGDSLSAAYNLSKEQGWVHLLGEKLAQEHPGWSVVNASISGETTAGGAARIEADLKAHEPSVVIIELGANDGLRGLDLGQARANLTRMISASQAAGAKVLLIGMHIPPNYGPDYTQAFHGMFAELAETHGTALLPFLLEPIATDREAFLPDNLHPTAEAQPRLLAHVWPQVEALVKSSAEGT</sequence>
<dbReference type="PANTHER" id="PTHR30383:SF24">
    <property type="entry name" value="THIOESTERASE 1_PROTEASE 1_LYSOPHOSPHOLIPASE L1"/>
    <property type="match status" value="1"/>
</dbReference>
<evidence type="ECO:0000259" key="1">
    <source>
        <dbReference type="Pfam" id="PF13472"/>
    </source>
</evidence>
<dbReference type="EMBL" id="FNAG01000001">
    <property type="protein sequence ID" value="SDD09935.1"/>
    <property type="molecule type" value="Genomic_DNA"/>
</dbReference>
<dbReference type="GO" id="GO:0004622">
    <property type="term" value="F:phosphatidylcholine lysophospholipase activity"/>
    <property type="evidence" value="ECO:0007669"/>
    <property type="project" value="TreeGrafter"/>
</dbReference>
<dbReference type="InterPro" id="IPR051532">
    <property type="entry name" value="Ester_Hydrolysis_Enzymes"/>
</dbReference>
<dbReference type="Pfam" id="PF13472">
    <property type="entry name" value="Lipase_GDSL_2"/>
    <property type="match status" value="1"/>
</dbReference>
<name>A0A1G6S169_9GAMM</name>
<evidence type="ECO:0000313" key="2">
    <source>
        <dbReference type="EMBL" id="SDD09935.1"/>
    </source>
</evidence>
<gene>
    <name evidence="2" type="ORF">SAMN04488509_101199</name>
</gene>
<dbReference type="AlphaFoldDB" id="A0A1G6S169"/>
<protein>
    <submittedName>
        <fullName evidence="2">Acyl-CoA thioesterase-1</fullName>
    </submittedName>
</protein>
<proteinExistence type="predicted"/>
<accession>A0A1G6S169</accession>
<evidence type="ECO:0000313" key="3">
    <source>
        <dbReference type="Proteomes" id="UP000199603"/>
    </source>
</evidence>
<dbReference type="SUPFAM" id="SSF52266">
    <property type="entry name" value="SGNH hydrolase"/>
    <property type="match status" value="1"/>
</dbReference>
<organism evidence="2 3">
    <name type="scientific">Aquimonas voraii</name>
    <dbReference type="NCBI Taxonomy" id="265719"/>
    <lineage>
        <taxon>Bacteria</taxon>
        <taxon>Pseudomonadati</taxon>
        <taxon>Pseudomonadota</taxon>
        <taxon>Gammaproteobacteria</taxon>
        <taxon>Lysobacterales</taxon>
        <taxon>Lysobacteraceae</taxon>
        <taxon>Aquimonas</taxon>
    </lineage>
</organism>
<dbReference type="STRING" id="265719.SAMN04488509_101199"/>
<feature type="domain" description="SGNH hydrolase-type esterase" evidence="1">
    <location>
        <begin position="48"/>
        <end position="207"/>
    </location>
</feature>
<dbReference type="RefSeq" id="WP_218121162.1">
    <property type="nucleotide sequence ID" value="NZ_FNAG01000001.1"/>
</dbReference>